<name>A0ABW8UPY0_9LACT</name>
<protein>
    <submittedName>
        <fullName evidence="1">Uncharacterized protein</fullName>
    </submittedName>
</protein>
<comment type="caution">
    <text evidence="1">The sequence shown here is derived from an EMBL/GenBank/DDBJ whole genome shotgun (WGS) entry which is preliminary data.</text>
</comment>
<sequence>MNKRFLKVALCIGLVVVLGIYFLSNNFANAGEYESLDGIVSETNLKISKKGVATIIGTL</sequence>
<gene>
    <name evidence="1" type="ORF">ACEN37_11665</name>
</gene>
<dbReference type="Proteomes" id="UP001625374">
    <property type="component" value="Unassembled WGS sequence"/>
</dbReference>
<accession>A0ABW8UPY0</accession>
<evidence type="ECO:0000313" key="2">
    <source>
        <dbReference type="Proteomes" id="UP001625374"/>
    </source>
</evidence>
<dbReference type="EMBL" id="JBGQQK010000051">
    <property type="protein sequence ID" value="MFL2103904.1"/>
    <property type="molecule type" value="Genomic_DNA"/>
</dbReference>
<proteinExistence type="predicted"/>
<reference evidence="1 2" key="1">
    <citation type="submission" date="2024-08" db="EMBL/GenBank/DDBJ databases">
        <authorList>
            <person name="Arias E."/>
        </authorList>
    </citation>
    <scope>NUCLEOTIDE SEQUENCE [LARGE SCALE GENOMIC DNA]</scope>
    <source>
        <strain evidence="1 2">FAM 24106</strain>
    </source>
</reference>
<evidence type="ECO:0000313" key="1">
    <source>
        <dbReference type="EMBL" id="MFL2103904.1"/>
    </source>
</evidence>
<dbReference type="RefSeq" id="WP_407124406.1">
    <property type="nucleotide sequence ID" value="NZ_JBGQQF010000063.1"/>
</dbReference>
<keyword evidence="2" id="KW-1185">Reference proteome</keyword>
<organism evidence="1 2">
    <name type="scientific">Marinilactibacillus psychrotolerans</name>
    <dbReference type="NCBI Taxonomy" id="191770"/>
    <lineage>
        <taxon>Bacteria</taxon>
        <taxon>Bacillati</taxon>
        <taxon>Bacillota</taxon>
        <taxon>Bacilli</taxon>
        <taxon>Lactobacillales</taxon>
        <taxon>Carnobacteriaceae</taxon>
        <taxon>Marinilactibacillus</taxon>
    </lineage>
</organism>